<feature type="non-terminal residue" evidence="1">
    <location>
        <position position="1"/>
    </location>
</feature>
<dbReference type="EMBL" id="KN825269">
    <property type="protein sequence ID" value="KIK92533.1"/>
    <property type="molecule type" value="Genomic_DNA"/>
</dbReference>
<dbReference type="AlphaFoldDB" id="A0A0D0DM15"/>
<reference evidence="1 2" key="1">
    <citation type="submission" date="2014-04" db="EMBL/GenBank/DDBJ databases">
        <authorList>
            <consortium name="DOE Joint Genome Institute"/>
            <person name="Kuo A."/>
            <person name="Kohler A."/>
            <person name="Jargeat P."/>
            <person name="Nagy L.G."/>
            <person name="Floudas D."/>
            <person name="Copeland A."/>
            <person name="Barry K.W."/>
            <person name="Cichocki N."/>
            <person name="Veneault-Fourrey C."/>
            <person name="LaButti K."/>
            <person name="Lindquist E.A."/>
            <person name="Lipzen A."/>
            <person name="Lundell T."/>
            <person name="Morin E."/>
            <person name="Murat C."/>
            <person name="Sun H."/>
            <person name="Tunlid A."/>
            <person name="Henrissat B."/>
            <person name="Grigoriev I.V."/>
            <person name="Hibbett D.S."/>
            <person name="Martin F."/>
            <person name="Nordberg H.P."/>
            <person name="Cantor M.N."/>
            <person name="Hua S.X."/>
        </authorList>
    </citation>
    <scope>NUCLEOTIDE SEQUENCE [LARGE SCALE GENOMIC DNA]</scope>
    <source>
        <strain evidence="1 2">Ve08.2h10</strain>
    </source>
</reference>
<evidence type="ECO:0000313" key="2">
    <source>
        <dbReference type="Proteomes" id="UP000054538"/>
    </source>
</evidence>
<protein>
    <submittedName>
        <fullName evidence="1">Uncharacterized protein</fullName>
    </submittedName>
</protein>
<organism evidence="1 2">
    <name type="scientific">Paxillus rubicundulus Ve08.2h10</name>
    <dbReference type="NCBI Taxonomy" id="930991"/>
    <lineage>
        <taxon>Eukaryota</taxon>
        <taxon>Fungi</taxon>
        <taxon>Dikarya</taxon>
        <taxon>Basidiomycota</taxon>
        <taxon>Agaricomycotina</taxon>
        <taxon>Agaricomycetes</taxon>
        <taxon>Agaricomycetidae</taxon>
        <taxon>Boletales</taxon>
        <taxon>Paxilineae</taxon>
        <taxon>Paxillaceae</taxon>
        <taxon>Paxillus</taxon>
    </lineage>
</organism>
<dbReference type="Proteomes" id="UP000054538">
    <property type="component" value="Unassembled WGS sequence"/>
</dbReference>
<dbReference type="HOGENOM" id="CLU_207418_0_0_1"/>
<gene>
    <name evidence="1" type="ORF">PAXRUDRAFT_147110</name>
</gene>
<sequence length="49" mass="5590">VPPKKARAPLPFIAWDANDHTRLWRSQNLKVLCRKLTKHGVSGLLECSH</sequence>
<name>A0A0D0DM15_9AGAM</name>
<proteinExistence type="predicted"/>
<evidence type="ECO:0000313" key="1">
    <source>
        <dbReference type="EMBL" id="KIK92533.1"/>
    </source>
</evidence>
<accession>A0A0D0DM15</accession>
<keyword evidence="2" id="KW-1185">Reference proteome</keyword>
<dbReference type="OrthoDB" id="3211402at2759"/>
<reference evidence="2" key="2">
    <citation type="submission" date="2015-01" db="EMBL/GenBank/DDBJ databases">
        <title>Evolutionary Origins and Diversification of the Mycorrhizal Mutualists.</title>
        <authorList>
            <consortium name="DOE Joint Genome Institute"/>
            <consortium name="Mycorrhizal Genomics Consortium"/>
            <person name="Kohler A."/>
            <person name="Kuo A."/>
            <person name="Nagy L.G."/>
            <person name="Floudas D."/>
            <person name="Copeland A."/>
            <person name="Barry K.W."/>
            <person name="Cichocki N."/>
            <person name="Veneault-Fourrey C."/>
            <person name="LaButti K."/>
            <person name="Lindquist E.A."/>
            <person name="Lipzen A."/>
            <person name="Lundell T."/>
            <person name="Morin E."/>
            <person name="Murat C."/>
            <person name="Riley R."/>
            <person name="Ohm R."/>
            <person name="Sun H."/>
            <person name="Tunlid A."/>
            <person name="Henrissat B."/>
            <person name="Grigoriev I.V."/>
            <person name="Hibbett D.S."/>
            <person name="Martin F."/>
        </authorList>
    </citation>
    <scope>NUCLEOTIDE SEQUENCE [LARGE SCALE GENOMIC DNA]</scope>
    <source>
        <strain evidence="2">Ve08.2h10</strain>
    </source>
</reference>
<dbReference type="InParanoid" id="A0A0D0DM15"/>